<keyword evidence="1 2" id="KW-0663">Pyridoxal phosphate</keyword>
<feature type="domain" description="Alanine racemase N-terminal" evidence="5">
    <location>
        <begin position="16"/>
        <end position="221"/>
    </location>
</feature>
<dbReference type="GO" id="GO:0030170">
    <property type="term" value="F:pyridoxal phosphate binding"/>
    <property type="evidence" value="ECO:0007669"/>
    <property type="project" value="UniProtKB-UniRule"/>
</dbReference>
<dbReference type="Gene3D" id="3.20.20.10">
    <property type="entry name" value="Alanine racemase"/>
    <property type="match status" value="1"/>
</dbReference>
<dbReference type="KEGG" id="auh:AWM75_06575"/>
<evidence type="ECO:0000259" key="5">
    <source>
        <dbReference type="Pfam" id="PF01168"/>
    </source>
</evidence>
<dbReference type="EMBL" id="CP014163">
    <property type="protein sequence ID" value="AMB99665.1"/>
    <property type="molecule type" value="Genomic_DNA"/>
</dbReference>
<gene>
    <name evidence="6" type="ORF">AWM75_06575</name>
</gene>
<evidence type="ECO:0000256" key="2">
    <source>
        <dbReference type="HAMAP-Rule" id="MF_02087"/>
    </source>
</evidence>
<name>A0A0X8FLU6_9LACT</name>
<evidence type="ECO:0000256" key="1">
    <source>
        <dbReference type="ARBA" id="ARBA00022898"/>
    </source>
</evidence>
<proteinExistence type="inferred from homology"/>
<dbReference type="FunFam" id="3.20.20.10:FF:000011">
    <property type="entry name" value="Pyridoxal phosphate homeostasis protein"/>
    <property type="match status" value="1"/>
</dbReference>
<reference evidence="7" key="2">
    <citation type="submission" date="2016-01" db="EMBL/GenBank/DDBJ databases">
        <title>Six Aerococcus type strain genome sequencing and assembly using PacBio and Illumina Hiseq.</title>
        <authorList>
            <person name="Carkaci D."/>
            <person name="Dargis R."/>
            <person name="Nielsen X.C."/>
            <person name="Skovgaard O."/>
            <person name="Fuursted K."/>
            <person name="Christensen J.J."/>
        </authorList>
    </citation>
    <scope>NUCLEOTIDE SEQUENCE [LARGE SCALE GENOMIC DNA]</scope>
    <source>
        <strain evidence="7">CCUG42038B</strain>
    </source>
</reference>
<evidence type="ECO:0000256" key="3">
    <source>
        <dbReference type="PIRSR" id="PIRSR004848-1"/>
    </source>
</evidence>
<dbReference type="Pfam" id="PF01168">
    <property type="entry name" value="Ala_racemase_N"/>
    <property type="match status" value="1"/>
</dbReference>
<dbReference type="InterPro" id="IPR011078">
    <property type="entry name" value="PyrdxlP_homeostasis"/>
</dbReference>
<organism evidence="6 7">
    <name type="scientific">Aerococcus urinaehominis</name>
    <dbReference type="NCBI Taxonomy" id="128944"/>
    <lineage>
        <taxon>Bacteria</taxon>
        <taxon>Bacillati</taxon>
        <taxon>Bacillota</taxon>
        <taxon>Bacilli</taxon>
        <taxon>Lactobacillales</taxon>
        <taxon>Aerococcaceae</taxon>
        <taxon>Aerococcus</taxon>
    </lineage>
</organism>
<evidence type="ECO:0000256" key="4">
    <source>
        <dbReference type="RuleBase" id="RU004514"/>
    </source>
</evidence>
<sequence>MTISENVNRLQAGIDQAKAQSASSSQKVTLICVSKYHTVDEAMAVYQAGVRNFAENRVEGFLEKKAAMPKDITWHLIGSLQTRKVKDVINQVDLFHALDRIKLAKEINKRADHVIDCLVQVNVSGEASKHGLAPDQLLDFIDQLADYPKIRVQGLMTMAPAHAGVNDLHKYFSQLRQLGQQVVSRQLSYAPCQELSMGMSGDYPVAIAEGATMVRIGSAFFQKETIND</sequence>
<dbReference type="InterPro" id="IPR001608">
    <property type="entry name" value="Ala_racemase_N"/>
</dbReference>
<reference evidence="6 7" key="1">
    <citation type="journal article" date="2016" name="Genome Announc.">
        <title>Complete Genome Sequences of Aerococcus christensenii CCUG 28831T, Aerococcus sanguinicola CCUG 43001T, Aerococcus urinae CCUG 36881T, Aerococcus urinaeequi CCUG 28094T, Aerococcus urinaehominis CCUG 42038 BT, and Aerococcus viridans CCUG 4311T.</title>
        <authorList>
            <person name="Carkaci D."/>
            <person name="Dargis R."/>
            <person name="Nielsen X.C."/>
            <person name="Skovgaard O."/>
            <person name="Fuursted K."/>
            <person name="Christensen J.J."/>
        </authorList>
    </citation>
    <scope>NUCLEOTIDE SEQUENCE [LARGE SCALE GENOMIC DNA]</scope>
    <source>
        <strain evidence="6 7">CCUG42038B</strain>
    </source>
</reference>
<dbReference type="PANTHER" id="PTHR10146">
    <property type="entry name" value="PROLINE SYNTHETASE CO-TRANSCRIBED BACTERIAL HOMOLOG PROTEIN"/>
    <property type="match status" value="1"/>
</dbReference>
<dbReference type="NCBIfam" id="TIGR00044">
    <property type="entry name" value="YggS family pyridoxal phosphate-dependent enzyme"/>
    <property type="match status" value="1"/>
</dbReference>
<dbReference type="SUPFAM" id="SSF51419">
    <property type="entry name" value="PLP-binding barrel"/>
    <property type="match status" value="1"/>
</dbReference>
<dbReference type="AlphaFoldDB" id="A0A0X8FLU6"/>
<dbReference type="PIRSF" id="PIRSF004848">
    <property type="entry name" value="YBL036c_PLPDEIII"/>
    <property type="match status" value="1"/>
</dbReference>
<dbReference type="CDD" id="cd00635">
    <property type="entry name" value="PLPDE_III_YBL036c_like"/>
    <property type="match status" value="1"/>
</dbReference>
<dbReference type="HAMAP" id="MF_02087">
    <property type="entry name" value="PLP_homeostasis"/>
    <property type="match status" value="1"/>
</dbReference>
<evidence type="ECO:0000313" key="7">
    <source>
        <dbReference type="Proteomes" id="UP000062260"/>
    </source>
</evidence>
<comment type="function">
    <text evidence="2">Pyridoxal 5'-phosphate (PLP)-binding protein, which is involved in PLP homeostasis.</text>
</comment>
<dbReference type="RefSeq" id="WP_067979864.1">
    <property type="nucleotide sequence ID" value="NZ_CP014163.1"/>
</dbReference>
<dbReference type="OrthoDB" id="9804072at2"/>
<comment type="similarity">
    <text evidence="2 4">Belongs to the pyridoxal phosphate-binding protein YggS/PROSC family.</text>
</comment>
<dbReference type="InterPro" id="IPR029066">
    <property type="entry name" value="PLP-binding_barrel"/>
</dbReference>
<dbReference type="PANTHER" id="PTHR10146:SF14">
    <property type="entry name" value="PYRIDOXAL PHOSPHATE HOMEOSTASIS PROTEIN"/>
    <property type="match status" value="1"/>
</dbReference>
<feature type="modified residue" description="N6-(pyridoxal phosphate)lysine" evidence="2 3">
    <location>
        <position position="35"/>
    </location>
</feature>
<accession>A0A0X8FLU6</accession>
<evidence type="ECO:0000313" key="6">
    <source>
        <dbReference type="EMBL" id="AMB99665.1"/>
    </source>
</evidence>
<dbReference type="Proteomes" id="UP000062260">
    <property type="component" value="Chromosome"/>
</dbReference>
<dbReference type="STRING" id="128944.AWM75_06575"/>
<comment type="cofactor">
    <cofactor evidence="3">
        <name>pyridoxal 5'-phosphate</name>
        <dbReference type="ChEBI" id="CHEBI:597326"/>
    </cofactor>
</comment>
<keyword evidence="7" id="KW-1185">Reference proteome</keyword>
<protein>
    <recommendedName>
        <fullName evidence="2">Pyridoxal phosphate homeostasis protein</fullName>
        <shortName evidence="2">PLP homeostasis protein</shortName>
    </recommendedName>
</protein>